<accession>B2ILN4</accession>
<reference evidence="6 7" key="1">
    <citation type="submission" date="2008-03" db="EMBL/GenBank/DDBJ databases">
        <title>Complete sequence of plasmid2 of Beijerinckia indica subsp. indica ATCC 9039.</title>
        <authorList>
            <consortium name="US DOE Joint Genome Institute"/>
            <person name="Copeland A."/>
            <person name="Lucas S."/>
            <person name="Lapidus A."/>
            <person name="Glavina del Rio T."/>
            <person name="Dalin E."/>
            <person name="Tice H."/>
            <person name="Bruce D."/>
            <person name="Goodwin L."/>
            <person name="Pitluck S."/>
            <person name="LaButti K."/>
            <person name="Schmutz J."/>
            <person name="Larimer F."/>
            <person name="Land M."/>
            <person name="Hauser L."/>
            <person name="Kyrpides N."/>
            <person name="Ivanova N."/>
            <person name="Dunfield P.F."/>
            <person name="Dedysh S.N."/>
            <person name="Liesack W."/>
            <person name="Saw J.H."/>
            <person name="Alam M."/>
            <person name="Chen Y."/>
            <person name="Murrell J.C."/>
            <person name="Richardson P."/>
        </authorList>
    </citation>
    <scope>NUCLEOTIDE SEQUENCE [LARGE SCALE GENOMIC DNA]</scope>
    <source>
        <strain evidence="7">ATCC 9039 / DSM 1715 / NCIMB 8712</strain>
        <plasmid evidence="6 7">pBIND02</plasmid>
    </source>
</reference>
<evidence type="ECO:0000256" key="1">
    <source>
        <dbReference type="ARBA" id="ARBA00023015"/>
    </source>
</evidence>
<gene>
    <name evidence="6" type="ordered locus">Bind_3907</name>
</gene>
<dbReference type="EMBL" id="CP001018">
    <property type="protein sequence ID" value="ACB97434.1"/>
    <property type="molecule type" value="Genomic_DNA"/>
</dbReference>
<dbReference type="InterPro" id="IPR023772">
    <property type="entry name" value="DNA-bd_HTH_TetR-type_CS"/>
</dbReference>
<organism evidence="6 7">
    <name type="scientific">Beijerinckia indica subsp. indica (strain ATCC 9039 / DSM 1715 / NCIMB 8712)</name>
    <dbReference type="NCBI Taxonomy" id="395963"/>
    <lineage>
        <taxon>Bacteria</taxon>
        <taxon>Pseudomonadati</taxon>
        <taxon>Pseudomonadota</taxon>
        <taxon>Alphaproteobacteria</taxon>
        <taxon>Hyphomicrobiales</taxon>
        <taxon>Beijerinckiaceae</taxon>
        <taxon>Beijerinckia</taxon>
    </lineage>
</organism>
<dbReference type="eggNOG" id="COG1309">
    <property type="taxonomic scope" value="Bacteria"/>
</dbReference>
<feature type="DNA-binding region" description="H-T-H motif" evidence="4">
    <location>
        <begin position="42"/>
        <end position="61"/>
    </location>
</feature>
<dbReference type="HOGENOM" id="CLU_069356_36_0_5"/>
<dbReference type="PANTHER" id="PTHR30055:SF234">
    <property type="entry name" value="HTH-TYPE TRANSCRIPTIONAL REGULATOR BETI"/>
    <property type="match status" value="1"/>
</dbReference>
<dbReference type="GO" id="GO:0000976">
    <property type="term" value="F:transcription cis-regulatory region binding"/>
    <property type="evidence" value="ECO:0007669"/>
    <property type="project" value="TreeGrafter"/>
</dbReference>
<dbReference type="PROSITE" id="PS01081">
    <property type="entry name" value="HTH_TETR_1"/>
    <property type="match status" value="1"/>
</dbReference>
<evidence type="ECO:0000313" key="6">
    <source>
        <dbReference type="EMBL" id="ACB97434.1"/>
    </source>
</evidence>
<keyword evidence="1" id="KW-0805">Transcription regulation</keyword>
<geneLocation type="plasmid" evidence="6 7">
    <name>pBIND02</name>
</geneLocation>
<dbReference type="KEGG" id="bid:Bind_3907"/>
<proteinExistence type="predicted"/>
<dbReference type="FunFam" id="1.10.10.60:FF:000141">
    <property type="entry name" value="TetR family transcriptional regulator"/>
    <property type="match status" value="1"/>
</dbReference>
<feature type="domain" description="HTH tetR-type" evidence="5">
    <location>
        <begin position="19"/>
        <end position="79"/>
    </location>
</feature>
<protein>
    <submittedName>
        <fullName evidence="6">Regulatory protein TetR</fullName>
    </submittedName>
</protein>
<keyword evidence="6" id="KW-0614">Plasmid</keyword>
<dbReference type="Pfam" id="PF00440">
    <property type="entry name" value="TetR_N"/>
    <property type="match status" value="1"/>
</dbReference>
<dbReference type="AlphaFoldDB" id="B2ILN4"/>
<evidence type="ECO:0000256" key="4">
    <source>
        <dbReference type="PROSITE-ProRule" id="PRU00335"/>
    </source>
</evidence>
<evidence type="ECO:0000256" key="3">
    <source>
        <dbReference type="ARBA" id="ARBA00023163"/>
    </source>
</evidence>
<name>B2ILN4_BEII9</name>
<sequence>MVLCYDRSMATIASVTASGSKADQIIAATRSLFVRYGYRRTSVDDIAREAGVAKATLYLHFSGKEEMFREMIRRFQLLQEERCAAAEAIETSVENKIVALIDAVYGTTIEWFENTAHIEELKSVALHEISVPVDEPVQAFRRRLTRMIKAAEERGELRLSAVGSSAQDVAQVLLFAAYGAKHAAHATHASFHAALPGIVRLILVGMIPADIA</sequence>
<keyword evidence="2 4" id="KW-0238">DNA-binding</keyword>
<dbReference type="InterPro" id="IPR050109">
    <property type="entry name" value="HTH-type_TetR-like_transc_reg"/>
</dbReference>
<dbReference type="InterPro" id="IPR009057">
    <property type="entry name" value="Homeodomain-like_sf"/>
</dbReference>
<dbReference type="Gene3D" id="1.10.357.10">
    <property type="entry name" value="Tetracycline Repressor, domain 2"/>
    <property type="match status" value="1"/>
</dbReference>
<dbReference type="PRINTS" id="PR00455">
    <property type="entry name" value="HTHTETR"/>
</dbReference>
<dbReference type="InterPro" id="IPR001647">
    <property type="entry name" value="HTH_TetR"/>
</dbReference>
<keyword evidence="3" id="KW-0804">Transcription</keyword>
<evidence type="ECO:0000313" key="7">
    <source>
        <dbReference type="Proteomes" id="UP000001695"/>
    </source>
</evidence>
<dbReference type="SUPFAM" id="SSF46689">
    <property type="entry name" value="Homeodomain-like"/>
    <property type="match status" value="1"/>
</dbReference>
<dbReference type="Proteomes" id="UP000001695">
    <property type="component" value="Plasmid pBIND02"/>
</dbReference>
<evidence type="ECO:0000259" key="5">
    <source>
        <dbReference type="PROSITE" id="PS50977"/>
    </source>
</evidence>
<dbReference type="PROSITE" id="PS50977">
    <property type="entry name" value="HTH_TETR_2"/>
    <property type="match status" value="1"/>
</dbReference>
<evidence type="ECO:0000256" key="2">
    <source>
        <dbReference type="ARBA" id="ARBA00023125"/>
    </source>
</evidence>
<dbReference type="PANTHER" id="PTHR30055">
    <property type="entry name" value="HTH-TYPE TRANSCRIPTIONAL REGULATOR RUTR"/>
    <property type="match status" value="1"/>
</dbReference>
<dbReference type="GO" id="GO:0003700">
    <property type="term" value="F:DNA-binding transcription factor activity"/>
    <property type="evidence" value="ECO:0007669"/>
    <property type="project" value="TreeGrafter"/>
</dbReference>
<keyword evidence="7" id="KW-1185">Reference proteome</keyword>